<feature type="chain" id="PRO_5039073104" evidence="1">
    <location>
        <begin position="27"/>
        <end position="149"/>
    </location>
</feature>
<comment type="caution">
    <text evidence="2">The sequence shown here is derived from an EMBL/GenBank/DDBJ whole genome shotgun (WGS) entry which is preliminary data.</text>
</comment>
<evidence type="ECO:0000256" key="1">
    <source>
        <dbReference type="SAM" id="SignalP"/>
    </source>
</evidence>
<keyword evidence="3" id="KW-1185">Reference proteome</keyword>
<dbReference type="AlphaFoldDB" id="A0A7W8BL17"/>
<keyword evidence="1" id="KW-0732">Signal</keyword>
<protein>
    <submittedName>
        <fullName evidence="2">Uncharacterized protein</fullName>
    </submittedName>
</protein>
<evidence type="ECO:0000313" key="3">
    <source>
        <dbReference type="Proteomes" id="UP000568022"/>
    </source>
</evidence>
<accession>A0A7W8BL17</accession>
<dbReference type="Proteomes" id="UP000568022">
    <property type="component" value="Unassembled WGS sequence"/>
</dbReference>
<evidence type="ECO:0000313" key="2">
    <source>
        <dbReference type="EMBL" id="MBB5124917.1"/>
    </source>
</evidence>
<dbReference type="EMBL" id="JACHJE010000003">
    <property type="protein sequence ID" value="MBB5124917.1"/>
    <property type="molecule type" value="Genomic_DNA"/>
</dbReference>
<name>A0A7W8BL17_9ACTN</name>
<organism evidence="2 3">
    <name type="scientific">Streptomyces griseoloalbus</name>
    <dbReference type="NCBI Taxonomy" id="67303"/>
    <lineage>
        <taxon>Bacteria</taxon>
        <taxon>Bacillati</taxon>
        <taxon>Actinomycetota</taxon>
        <taxon>Actinomycetes</taxon>
        <taxon>Kitasatosporales</taxon>
        <taxon>Streptomycetaceae</taxon>
        <taxon>Streptomyces</taxon>
    </lineage>
</organism>
<reference evidence="2 3" key="1">
    <citation type="submission" date="2020-08" db="EMBL/GenBank/DDBJ databases">
        <title>Genomic Encyclopedia of Type Strains, Phase III (KMG-III): the genomes of soil and plant-associated and newly described type strains.</title>
        <authorList>
            <person name="Whitman W."/>
        </authorList>
    </citation>
    <scope>NUCLEOTIDE SEQUENCE [LARGE SCALE GENOMIC DNA]</scope>
    <source>
        <strain evidence="2 3">CECT 3226</strain>
    </source>
</reference>
<gene>
    <name evidence="2" type="ORF">FHS32_001649</name>
</gene>
<proteinExistence type="predicted"/>
<sequence>MGTVARRAATAILGTMLLAGASAAPAAAVTSGDEGANRTGLRAAAAGWDFVGRGTFFATGNGDYKTPAARSTGGDFQGCIGSSFGSGDRYELWEWDSENTDDYVGSVRLNSDGCAVFRSIGGFVDGSDGTAEFYLVTTAVAGTYADYYD</sequence>
<feature type="signal peptide" evidence="1">
    <location>
        <begin position="1"/>
        <end position="26"/>
    </location>
</feature>